<gene>
    <name evidence="2" type="ORF">GCM10009789_75780</name>
</gene>
<organism evidence="2 3">
    <name type="scientific">Kribbella sancticallisti</name>
    <dbReference type="NCBI Taxonomy" id="460087"/>
    <lineage>
        <taxon>Bacteria</taxon>
        <taxon>Bacillati</taxon>
        <taxon>Actinomycetota</taxon>
        <taxon>Actinomycetes</taxon>
        <taxon>Propionibacteriales</taxon>
        <taxon>Kribbellaceae</taxon>
        <taxon>Kribbella</taxon>
    </lineage>
</organism>
<dbReference type="Proteomes" id="UP001500393">
    <property type="component" value="Unassembled WGS sequence"/>
</dbReference>
<proteinExistence type="predicted"/>
<name>A0ABN2ENE4_9ACTN</name>
<evidence type="ECO:0000313" key="2">
    <source>
        <dbReference type="EMBL" id="GAA1610258.1"/>
    </source>
</evidence>
<evidence type="ECO:0000259" key="1">
    <source>
        <dbReference type="Pfam" id="PF18899"/>
    </source>
</evidence>
<dbReference type="RefSeq" id="WP_344221566.1">
    <property type="nucleotide sequence ID" value="NZ_BAAAOS010000058.1"/>
</dbReference>
<dbReference type="InterPro" id="IPR043714">
    <property type="entry name" value="DUF5655"/>
</dbReference>
<evidence type="ECO:0000313" key="3">
    <source>
        <dbReference type="Proteomes" id="UP001500393"/>
    </source>
</evidence>
<comment type="caution">
    <text evidence="2">The sequence shown here is derived from an EMBL/GenBank/DDBJ whole genome shotgun (WGS) entry which is preliminary data.</text>
</comment>
<dbReference type="Pfam" id="PF18899">
    <property type="entry name" value="DUF5655"/>
    <property type="match status" value="1"/>
</dbReference>
<reference evidence="2 3" key="1">
    <citation type="journal article" date="2019" name="Int. J. Syst. Evol. Microbiol.">
        <title>The Global Catalogue of Microorganisms (GCM) 10K type strain sequencing project: providing services to taxonomists for standard genome sequencing and annotation.</title>
        <authorList>
            <consortium name="The Broad Institute Genomics Platform"/>
            <consortium name="The Broad Institute Genome Sequencing Center for Infectious Disease"/>
            <person name="Wu L."/>
            <person name="Ma J."/>
        </authorList>
    </citation>
    <scope>NUCLEOTIDE SEQUENCE [LARGE SCALE GENOMIC DNA]</scope>
    <source>
        <strain evidence="2 3">JCM 14969</strain>
    </source>
</reference>
<protein>
    <recommendedName>
        <fullName evidence="1">DUF5655 domain-containing protein</fullName>
    </recommendedName>
</protein>
<keyword evidence="3" id="KW-1185">Reference proteome</keyword>
<feature type="domain" description="DUF5655" evidence="1">
    <location>
        <begin position="2"/>
        <end position="64"/>
    </location>
</feature>
<sequence length="72" mass="8437">MSFAAFTPRRHWLDGHVVLAERLDSPRFTKIEVYSPRNILHAFRLHTPTEIDAEVIDWLTRAYAVGQQHHLT</sequence>
<dbReference type="EMBL" id="BAAAOS010000058">
    <property type="protein sequence ID" value="GAA1610258.1"/>
    <property type="molecule type" value="Genomic_DNA"/>
</dbReference>
<accession>A0ABN2ENE4</accession>